<dbReference type="InterPro" id="IPR003699">
    <property type="entry name" value="QueA"/>
</dbReference>
<dbReference type="GO" id="GO:0008616">
    <property type="term" value="P:tRNA queuosine(34) biosynthetic process"/>
    <property type="evidence" value="ECO:0007669"/>
    <property type="project" value="UniProtKB-KW"/>
</dbReference>
<keyword evidence="4" id="KW-0671">Queuosine biosynthesis</keyword>
<keyword evidence="5" id="KW-0413">Isomerase</keyword>
<reference evidence="5 6" key="1">
    <citation type="submission" date="2019-07" db="EMBL/GenBank/DDBJ databases">
        <title>Lentzea xizangensis sp. nov., isolated from Qinghai-Tibetan Plateau Soils.</title>
        <authorList>
            <person name="Huang J."/>
        </authorList>
    </citation>
    <scope>NUCLEOTIDE SEQUENCE [LARGE SCALE GENOMIC DNA]</scope>
    <source>
        <strain evidence="5 6">FXJ1.1311</strain>
    </source>
</reference>
<keyword evidence="2 5" id="KW-0808">Transferase</keyword>
<evidence type="ECO:0000256" key="3">
    <source>
        <dbReference type="ARBA" id="ARBA00022691"/>
    </source>
</evidence>
<evidence type="ECO:0000256" key="4">
    <source>
        <dbReference type="ARBA" id="ARBA00022785"/>
    </source>
</evidence>
<keyword evidence="3" id="KW-0949">S-adenosyl-L-methionine</keyword>
<accession>A0A563F2T5</accession>
<gene>
    <name evidence="5" type="ORF">FKR81_02635</name>
</gene>
<dbReference type="AlphaFoldDB" id="A0A563F2T5"/>
<dbReference type="InterPro" id="IPR042119">
    <property type="entry name" value="QueA_dom2"/>
</dbReference>
<protein>
    <submittedName>
        <fullName evidence="5">S-adenosylmethionine:tRNA ribosyltransferase-isomerase</fullName>
    </submittedName>
</protein>
<name>A0A563F2T5_9PSEU</name>
<dbReference type="InterPro" id="IPR042118">
    <property type="entry name" value="QueA_dom1"/>
</dbReference>
<dbReference type="PANTHER" id="PTHR30307">
    <property type="entry name" value="S-ADENOSYLMETHIONINE:TRNA RIBOSYLTRANSFERASE-ISOMERASE"/>
    <property type="match status" value="1"/>
</dbReference>
<evidence type="ECO:0000313" key="5">
    <source>
        <dbReference type="EMBL" id="TWP53674.1"/>
    </source>
</evidence>
<dbReference type="Gene3D" id="2.40.10.240">
    <property type="entry name" value="QueA-like"/>
    <property type="match status" value="1"/>
</dbReference>
<dbReference type="Pfam" id="PF02547">
    <property type="entry name" value="Queuosine_synth"/>
    <property type="match status" value="1"/>
</dbReference>
<keyword evidence="1" id="KW-0963">Cytoplasm</keyword>
<evidence type="ECO:0000256" key="1">
    <source>
        <dbReference type="ARBA" id="ARBA00022490"/>
    </source>
</evidence>
<evidence type="ECO:0000313" key="6">
    <source>
        <dbReference type="Proteomes" id="UP000316639"/>
    </source>
</evidence>
<evidence type="ECO:0000256" key="2">
    <source>
        <dbReference type="ARBA" id="ARBA00022679"/>
    </source>
</evidence>
<comment type="caution">
    <text evidence="5">The sequence shown here is derived from an EMBL/GenBank/DDBJ whole genome shotgun (WGS) entry which is preliminary data.</text>
</comment>
<dbReference type="Gene3D" id="3.40.1780.10">
    <property type="entry name" value="QueA-like"/>
    <property type="match status" value="1"/>
</dbReference>
<dbReference type="RefSeq" id="WP_146349270.1">
    <property type="nucleotide sequence ID" value="NZ_VOBR01000002.1"/>
</dbReference>
<organism evidence="5 6">
    <name type="scientific">Lentzea tibetensis</name>
    <dbReference type="NCBI Taxonomy" id="2591470"/>
    <lineage>
        <taxon>Bacteria</taxon>
        <taxon>Bacillati</taxon>
        <taxon>Actinomycetota</taxon>
        <taxon>Actinomycetes</taxon>
        <taxon>Pseudonocardiales</taxon>
        <taxon>Pseudonocardiaceae</taxon>
        <taxon>Lentzea</taxon>
    </lineage>
</organism>
<proteinExistence type="predicted"/>
<dbReference type="EMBL" id="VOBR01000002">
    <property type="protein sequence ID" value="TWP53674.1"/>
    <property type="molecule type" value="Genomic_DNA"/>
</dbReference>
<dbReference type="PANTHER" id="PTHR30307:SF0">
    <property type="entry name" value="S-ADENOSYLMETHIONINE:TRNA RIBOSYLTRANSFERASE-ISOMERASE"/>
    <property type="match status" value="1"/>
</dbReference>
<dbReference type="OrthoDB" id="9783887at2"/>
<dbReference type="Proteomes" id="UP000316639">
    <property type="component" value="Unassembled WGS sequence"/>
</dbReference>
<dbReference type="GO" id="GO:0051075">
    <property type="term" value="F:S-adenosylmethionine:tRNA ribosyltransferase-isomerase activity"/>
    <property type="evidence" value="ECO:0007669"/>
    <property type="project" value="TreeGrafter"/>
</dbReference>
<sequence>MITFALPPGSSAIAPTSPRDSVRLLVARPSGLSHHRFRDLPLAPGDLLVVNTSATLPAALGRVHVSTWLDDGSWVVEVRLPDGPDLSCSPGQVISLPDGHFLRLVEPHLGSPRLWRAVVTPSVAPVAFLRAHGRPIRYSYLAGSYPLSEYQTVYADAPGSAEMPSAGRPFTSRLLVRLMTRGVTVAPLVLHTGVSSPESHEPPMPERYSVPLPTTRLLEATRLAGGRVVAVGTTVVRALESTLEYGLSGWTNLVLGPDRPAQLVTGLITGLHAPEASHLGLLEAVAGTSLVAAAYDEAVRERYLWHEFGDSMLFLP</sequence>
<dbReference type="InterPro" id="IPR036100">
    <property type="entry name" value="QueA_sf"/>
</dbReference>
<keyword evidence="6" id="KW-1185">Reference proteome</keyword>
<dbReference type="SUPFAM" id="SSF111337">
    <property type="entry name" value="QueA-like"/>
    <property type="match status" value="1"/>
</dbReference>